<name>A0A2J6QSP9_HYAVF</name>
<evidence type="ECO:0000256" key="3">
    <source>
        <dbReference type="PROSITE-ProRule" id="PRU00023"/>
    </source>
</evidence>
<feature type="non-terminal residue" evidence="4">
    <location>
        <position position="1"/>
    </location>
</feature>
<dbReference type="Pfam" id="PF00023">
    <property type="entry name" value="Ank"/>
    <property type="match status" value="1"/>
</dbReference>
<keyword evidence="2 3" id="KW-0040">ANK repeat</keyword>
<dbReference type="SUPFAM" id="SSF48403">
    <property type="entry name" value="Ankyrin repeat"/>
    <property type="match status" value="1"/>
</dbReference>
<feature type="repeat" description="ANK" evidence="3">
    <location>
        <begin position="131"/>
        <end position="155"/>
    </location>
</feature>
<dbReference type="EMBL" id="KZ613975">
    <property type="protein sequence ID" value="PMD29295.1"/>
    <property type="molecule type" value="Genomic_DNA"/>
</dbReference>
<dbReference type="Gene3D" id="1.25.40.20">
    <property type="entry name" value="Ankyrin repeat-containing domain"/>
    <property type="match status" value="2"/>
</dbReference>
<protein>
    <submittedName>
        <fullName evidence="4">Ankyrin</fullName>
    </submittedName>
</protein>
<organism evidence="4 5">
    <name type="scientific">Hyaloscypha variabilis (strain UAMH 11265 / GT02V1 / F)</name>
    <name type="common">Meliniomyces variabilis</name>
    <dbReference type="NCBI Taxonomy" id="1149755"/>
    <lineage>
        <taxon>Eukaryota</taxon>
        <taxon>Fungi</taxon>
        <taxon>Dikarya</taxon>
        <taxon>Ascomycota</taxon>
        <taxon>Pezizomycotina</taxon>
        <taxon>Leotiomycetes</taxon>
        <taxon>Helotiales</taxon>
        <taxon>Hyaloscyphaceae</taxon>
        <taxon>Hyaloscypha</taxon>
        <taxon>Hyaloscypha variabilis</taxon>
    </lineage>
</organism>
<dbReference type="AlphaFoldDB" id="A0A2J6QSP9"/>
<dbReference type="InterPro" id="IPR036770">
    <property type="entry name" value="Ankyrin_rpt-contain_sf"/>
</dbReference>
<proteinExistence type="predicted"/>
<dbReference type="STRING" id="1149755.A0A2J6QSP9"/>
<keyword evidence="1" id="KW-0677">Repeat</keyword>
<dbReference type="InterPro" id="IPR002110">
    <property type="entry name" value="Ankyrin_rpt"/>
</dbReference>
<feature type="repeat" description="ANK" evidence="3">
    <location>
        <begin position="21"/>
        <end position="54"/>
    </location>
</feature>
<dbReference type="PANTHER" id="PTHR24198:SF165">
    <property type="entry name" value="ANKYRIN REPEAT-CONTAINING PROTEIN-RELATED"/>
    <property type="match status" value="1"/>
</dbReference>
<evidence type="ECO:0000256" key="2">
    <source>
        <dbReference type="ARBA" id="ARBA00023043"/>
    </source>
</evidence>
<dbReference type="SMART" id="SM00248">
    <property type="entry name" value="ANK"/>
    <property type="match status" value="2"/>
</dbReference>
<reference evidence="4 5" key="1">
    <citation type="submission" date="2016-04" db="EMBL/GenBank/DDBJ databases">
        <title>A degradative enzymes factory behind the ericoid mycorrhizal symbiosis.</title>
        <authorList>
            <consortium name="DOE Joint Genome Institute"/>
            <person name="Martino E."/>
            <person name="Morin E."/>
            <person name="Grelet G."/>
            <person name="Kuo A."/>
            <person name="Kohler A."/>
            <person name="Daghino S."/>
            <person name="Barry K."/>
            <person name="Choi C."/>
            <person name="Cichocki N."/>
            <person name="Clum A."/>
            <person name="Copeland A."/>
            <person name="Hainaut M."/>
            <person name="Haridas S."/>
            <person name="Labutti K."/>
            <person name="Lindquist E."/>
            <person name="Lipzen A."/>
            <person name="Khouja H.-R."/>
            <person name="Murat C."/>
            <person name="Ohm R."/>
            <person name="Olson A."/>
            <person name="Spatafora J."/>
            <person name="Veneault-Fourrey C."/>
            <person name="Henrissat B."/>
            <person name="Grigoriev I."/>
            <person name="Martin F."/>
            <person name="Perotto S."/>
        </authorList>
    </citation>
    <scope>NUCLEOTIDE SEQUENCE [LARGE SCALE GENOMIC DNA]</scope>
    <source>
        <strain evidence="4 5">F</strain>
    </source>
</reference>
<sequence length="178" mass="19941">EASIQALLETCKVDADSKDAFGRTPLSYAAEIGSEAVVKSLLVINGVDLNIEDSSGNMMPSWVGQTDYEFKELLYMMGIRGRHMLFFSTYSIDMSKKSFWYSGWAPLSYLERYGCGGVFLLLYGMYPISNRGWAPLSYAARYGRDAVVRLLLKTGKVDLNFEDPRGRTYLALAAEGRH</sequence>
<evidence type="ECO:0000313" key="4">
    <source>
        <dbReference type="EMBL" id="PMD29295.1"/>
    </source>
</evidence>
<accession>A0A2J6QSP9</accession>
<dbReference type="PROSITE" id="PS50088">
    <property type="entry name" value="ANK_REPEAT"/>
    <property type="match status" value="2"/>
</dbReference>
<dbReference type="Pfam" id="PF12796">
    <property type="entry name" value="Ank_2"/>
    <property type="match status" value="1"/>
</dbReference>
<evidence type="ECO:0000256" key="1">
    <source>
        <dbReference type="ARBA" id="ARBA00022737"/>
    </source>
</evidence>
<dbReference type="PANTHER" id="PTHR24198">
    <property type="entry name" value="ANKYRIN REPEAT AND PROTEIN KINASE DOMAIN-CONTAINING PROTEIN"/>
    <property type="match status" value="1"/>
</dbReference>
<gene>
    <name evidence="4" type="ORF">L207DRAFT_616044</name>
</gene>
<evidence type="ECO:0000313" key="5">
    <source>
        <dbReference type="Proteomes" id="UP000235786"/>
    </source>
</evidence>
<keyword evidence="5" id="KW-1185">Reference proteome</keyword>
<dbReference type="Proteomes" id="UP000235786">
    <property type="component" value="Unassembled WGS sequence"/>
</dbReference>
<dbReference type="OrthoDB" id="341259at2759"/>
<dbReference type="PROSITE" id="PS50297">
    <property type="entry name" value="ANK_REP_REGION"/>
    <property type="match status" value="2"/>
</dbReference>